<dbReference type="GO" id="GO:0005886">
    <property type="term" value="C:plasma membrane"/>
    <property type="evidence" value="ECO:0007669"/>
    <property type="project" value="UniProtKB-SubCell"/>
</dbReference>
<dbReference type="Proteomes" id="UP000315648">
    <property type="component" value="Unassembled WGS sequence"/>
</dbReference>
<keyword evidence="10 11" id="KW-0472">Membrane</keyword>
<keyword evidence="6 11" id="KW-0812">Transmembrane</keyword>
<evidence type="ECO:0000256" key="2">
    <source>
        <dbReference type="ARBA" id="ARBA00006742"/>
    </source>
</evidence>
<evidence type="ECO:0000256" key="5">
    <source>
        <dbReference type="ARBA" id="ARBA00022475"/>
    </source>
</evidence>
<evidence type="ECO:0000256" key="1">
    <source>
        <dbReference type="ARBA" id="ARBA00004162"/>
    </source>
</evidence>
<organism evidence="12 13">
    <name type="scientific">Rariglobus hedericola</name>
    <dbReference type="NCBI Taxonomy" id="2597822"/>
    <lineage>
        <taxon>Bacteria</taxon>
        <taxon>Pseudomonadati</taxon>
        <taxon>Verrucomicrobiota</taxon>
        <taxon>Opitutia</taxon>
        <taxon>Opitutales</taxon>
        <taxon>Opitutaceae</taxon>
        <taxon>Rariglobus</taxon>
    </lineage>
</organism>
<dbReference type="AlphaFoldDB" id="A0A556QNJ3"/>
<evidence type="ECO:0000256" key="3">
    <source>
        <dbReference type="ARBA" id="ARBA00014962"/>
    </source>
</evidence>
<dbReference type="RefSeq" id="WP_144228540.1">
    <property type="nucleotide sequence ID" value="NZ_CBCRVV010000003.1"/>
</dbReference>
<evidence type="ECO:0000256" key="10">
    <source>
        <dbReference type="ARBA" id="ARBA00023136"/>
    </source>
</evidence>
<dbReference type="SMART" id="SM01323">
    <property type="entry name" value="YajC"/>
    <property type="match status" value="1"/>
</dbReference>
<keyword evidence="13" id="KW-1185">Reference proteome</keyword>
<dbReference type="PANTHER" id="PTHR33909">
    <property type="entry name" value="SEC TRANSLOCON ACCESSORY COMPLEX SUBUNIT YAJC"/>
    <property type="match status" value="1"/>
</dbReference>
<evidence type="ECO:0000313" key="13">
    <source>
        <dbReference type="Proteomes" id="UP000315648"/>
    </source>
</evidence>
<keyword evidence="4" id="KW-0813">Transport</keyword>
<keyword evidence="9" id="KW-0811">Translocation</keyword>
<evidence type="ECO:0000313" key="12">
    <source>
        <dbReference type="EMBL" id="TSJ78199.1"/>
    </source>
</evidence>
<dbReference type="OrthoDB" id="9800132at2"/>
<keyword evidence="5" id="KW-1003">Cell membrane</keyword>
<keyword evidence="7" id="KW-0653">Protein transport</keyword>
<dbReference type="Pfam" id="PF02699">
    <property type="entry name" value="YajC"/>
    <property type="match status" value="1"/>
</dbReference>
<evidence type="ECO:0000256" key="11">
    <source>
        <dbReference type="SAM" id="Phobius"/>
    </source>
</evidence>
<dbReference type="NCBIfam" id="TIGR00739">
    <property type="entry name" value="yajC"/>
    <property type="match status" value="1"/>
</dbReference>
<protein>
    <recommendedName>
        <fullName evidence="3">Sec translocon accessory complex subunit YajC</fullName>
    </recommendedName>
</protein>
<evidence type="ECO:0000256" key="4">
    <source>
        <dbReference type="ARBA" id="ARBA00022448"/>
    </source>
</evidence>
<sequence length="105" mass="11343">MSLSSVVSPILAQQSGPSGGMGQIIFLVLMFAAMYFLMIAPQRKKQKEHAKMLESLSTGDEVITGGGIYGEITNKKDDRYVIRIAEGTKIEVGKAFIHALVKKAG</sequence>
<gene>
    <name evidence="12" type="primary">yajC</name>
    <name evidence="12" type="ORF">FPL22_02510</name>
</gene>
<name>A0A556QNJ3_9BACT</name>
<dbReference type="PANTHER" id="PTHR33909:SF1">
    <property type="entry name" value="SEC TRANSLOCON ACCESSORY COMPLEX SUBUNIT YAJC"/>
    <property type="match status" value="1"/>
</dbReference>
<proteinExistence type="inferred from homology"/>
<comment type="caution">
    <text evidence="12">The sequence shown here is derived from an EMBL/GenBank/DDBJ whole genome shotgun (WGS) entry which is preliminary data.</text>
</comment>
<dbReference type="GO" id="GO:0015031">
    <property type="term" value="P:protein transport"/>
    <property type="evidence" value="ECO:0007669"/>
    <property type="project" value="UniProtKB-KW"/>
</dbReference>
<reference evidence="12 13" key="1">
    <citation type="submission" date="2019-07" db="EMBL/GenBank/DDBJ databases">
        <title>Description of 53C-WASEF.</title>
        <authorList>
            <person name="Pitt A."/>
            <person name="Hahn M.W."/>
        </authorList>
    </citation>
    <scope>NUCLEOTIDE SEQUENCE [LARGE SCALE GENOMIC DNA]</scope>
    <source>
        <strain evidence="12 13">53C-WASEF</strain>
    </source>
</reference>
<comment type="subcellular location">
    <subcellularLocation>
        <location evidence="1">Cell membrane</location>
        <topology evidence="1">Single-pass membrane protein</topology>
    </subcellularLocation>
</comment>
<evidence type="ECO:0000256" key="6">
    <source>
        <dbReference type="ARBA" id="ARBA00022692"/>
    </source>
</evidence>
<dbReference type="InterPro" id="IPR003849">
    <property type="entry name" value="Preprotein_translocase_YajC"/>
</dbReference>
<evidence type="ECO:0000256" key="7">
    <source>
        <dbReference type="ARBA" id="ARBA00022927"/>
    </source>
</evidence>
<dbReference type="EMBL" id="VMBG01000001">
    <property type="protein sequence ID" value="TSJ78199.1"/>
    <property type="molecule type" value="Genomic_DNA"/>
</dbReference>
<evidence type="ECO:0000256" key="9">
    <source>
        <dbReference type="ARBA" id="ARBA00023010"/>
    </source>
</evidence>
<evidence type="ECO:0000256" key="8">
    <source>
        <dbReference type="ARBA" id="ARBA00022989"/>
    </source>
</evidence>
<comment type="similarity">
    <text evidence="2">Belongs to the YajC family.</text>
</comment>
<keyword evidence="8 11" id="KW-1133">Transmembrane helix</keyword>
<feature type="transmembrane region" description="Helical" evidence="11">
    <location>
        <begin position="20"/>
        <end position="40"/>
    </location>
</feature>
<dbReference type="PRINTS" id="PR01853">
    <property type="entry name" value="YAJCTRNLCASE"/>
</dbReference>
<accession>A0A556QNJ3</accession>